<feature type="compositionally biased region" description="Low complexity" evidence="1">
    <location>
        <begin position="155"/>
        <end position="168"/>
    </location>
</feature>
<accession>A0ABW6Q6A1</accession>
<dbReference type="SUPFAM" id="SSF54427">
    <property type="entry name" value="NTF2-like"/>
    <property type="match status" value="1"/>
</dbReference>
<evidence type="ECO:0000259" key="2">
    <source>
        <dbReference type="Pfam" id="PF14534"/>
    </source>
</evidence>
<dbReference type="Pfam" id="PF14534">
    <property type="entry name" value="DUF4440"/>
    <property type="match status" value="1"/>
</dbReference>
<reference evidence="3 4" key="1">
    <citation type="submission" date="2024-09" db="EMBL/GenBank/DDBJ databases">
        <title>The Natural Products Discovery Center: Release of the First 8490 Sequenced Strains for Exploring Actinobacteria Biosynthetic Diversity.</title>
        <authorList>
            <person name="Kalkreuter E."/>
            <person name="Kautsar S.A."/>
            <person name="Yang D."/>
            <person name="Bader C.D."/>
            <person name="Teijaro C.N."/>
            <person name="Fluegel L."/>
            <person name="Davis C.M."/>
            <person name="Simpson J.R."/>
            <person name="Lauterbach L."/>
            <person name="Steele A.D."/>
            <person name="Gui C."/>
            <person name="Meng S."/>
            <person name="Li G."/>
            <person name="Viehrig K."/>
            <person name="Ye F."/>
            <person name="Su P."/>
            <person name="Kiefer A.F."/>
            <person name="Nichols A."/>
            <person name="Cepeda A.J."/>
            <person name="Yan W."/>
            <person name="Fan B."/>
            <person name="Jiang Y."/>
            <person name="Adhikari A."/>
            <person name="Zheng C.-J."/>
            <person name="Schuster L."/>
            <person name="Cowan T.M."/>
            <person name="Smanski M.J."/>
            <person name="Chevrette M.G."/>
            <person name="De Carvalho L.P.S."/>
            <person name="Shen B."/>
        </authorList>
    </citation>
    <scope>NUCLEOTIDE SEQUENCE [LARGE SCALE GENOMIC DNA]</scope>
    <source>
        <strain evidence="3 4">NPDC058328</strain>
    </source>
</reference>
<dbReference type="RefSeq" id="WP_149547626.1">
    <property type="nucleotide sequence ID" value="NZ_JBHVZQ010000010.1"/>
</dbReference>
<dbReference type="Proteomes" id="UP001601627">
    <property type="component" value="Unassembled WGS sequence"/>
</dbReference>
<feature type="region of interest" description="Disordered" evidence="1">
    <location>
        <begin position="140"/>
        <end position="168"/>
    </location>
</feature>
<sequence>MRELADLPEDLPAVFAERFNSGDGAALAQVYEEAAVLVPQPGTPATGPDLHAANGRLQELGVPITVRPRHVYRNGDLALLIVDWGIHGTDREGRAVHVEGTATDVARRGTDGRWRYVIDNPFGVLSAPGRHPRAVGLRAGGPSACVEPGGAREQGAGPSSSPARPGSV</sequence>
<comment type="caution">
    <text evidence="3">The sequence shown here is derived from an EMBL/GenBank/DDBJ whole genome shotgun (WGS) entry which is preliminary data.</text>
</comment>
<dbReference type="Gene3D" id="3.10.450.50">
    <property type="match status" value="1"/>
</dbReference>
<feature type="domain" description="DUF4440" evidence="2">
    <location>
        <begin position="16"/>
        <end position="115"/>
    </location>
</feature>
<protein>
    <submittedName>
        <fullName evidence="3">YybH family protein</fullName>
    </submittedName>
</protein>
<evidence type="ECO:0000256" key="1">
    <source>
        <dbReference type="SAM" id="MobiDB-lite"/>
    </source>
</evidence>
<proteinExistence type="predicted"/>
<dbReference type="InterPro" id="IPR032710">
    <property type="entry name" value="NTF2-like_dom_sf"/>
</dbReference>
<dbReference type="EMBL" id="JBHVZQ010000010">
    <property type="protein sequence ID" value="MFF1274667.1"/>
    <property type="molecule type" value="Genomic_DNA"/>
</dbReference>
<evidence type="ECO:0000313" key="3">
    <source>
        <dbReference type="EMBL" id="MFF1274667.1"/>
    </source>
</evidence>
<name>A0ABW6Q6A1_9ACTN</name>
<gene>
    <name evidence="3" type="ORF">ACFVZC_14810</name>
</gene>
<organism evidence="3 4">
    <name type="scientific">Streptomyces marokkonensis</name>
    <dbReference type="NCBI Taxonomy" id="324855"/>
    <lineage>
        <taxon>Bacteria</taxon>
        <taxon>Bacillati</taxon>
        <taxon>Actinomycetota</taxon>
        <taxon>Actinomycetes</taxon>
        <taxon>Kitasatosporales</taxon>
        <taxon>Streptomycetaceae</taxon>
        <taxon>Streptomyces</taxon>
    </lineage>
</organism>
<evidence type="ECO:0000313" key="4">
    <source>
        <dbReference type="Proteomes" id="UP001601627"/>
    </source>
</evidence>
<keyword evidence="4" id="KW-1185">Reference proteome</keyword>
<dbReference type="InterPro" id="IPR027843">
    <property type="entry name" value="DUF4440"/>
</dbReference>